<evidence type="ECO:0000256" key="1">
    <source>
        <dbReference type="ARBA" id="ARBA00022741"/>
    </source>
</evidence>
<feature type="compositionally biased region" description="Polar residues" evidence="4">
    <location>
        <begin position="530"/>
        <end position="543"/>
    </location>
</feature>
<feature type="compositionally biased region" description="Basic and acidic residues" evidence="4">
    <location>
        <begin position="473"/>
        <end position="483"/>
    </location>
</feature>
<dbReference type="AlphaFoldDB" id="W6Y7J3"/>
<dbReference type="PROSITE" id="PS00107">
    <property type="entry name" value="PROTEIN_KINASE_ATP"/>
    <property type="match status" value="1"/>
</dbReference>
<evidence type="ECO:0000256" key="3">
    <source>
        <dbReference type="PROSITE-ProRule" id="PRU10141"/>
    </source>
</evidence>
<dbReference type="Gene3D" id="3.30.200.20">
    <property type="entry name" value="Phosphorylase Kinase, domain 1"/>
    <property type="match status" value="1"/>
</dbReference>
<feature type="region of interest" description="Disordered" evidence="4">
    <location>
        <begin position="1"/>
        <end position="83"/>
    </location>
</feature>
<dbReference type="Gene3D" id="1.10.510.10">
    <property type="entry name" value="Transferase(Phosphotransferase) domain 1"/>
    <property type="match status" value="1"/>
</dbReference>
<dbReference type="GO" id="GO:0005737">
    <property type="term" value="C:cytoplasm"/>
    <property type="evidence" value="ECO:0007669"/>
    <property type="project" value="TreeGrafter"/>
</dbReference>
<name>W6Y7J3_COCC2</name>
<gene>
    <name evidence="6" type="ORF">COCCADRAFT_94886</name>
</gene>
<feature type="compositionally biased region" description="Basic and acidic residues" evidence="4">
    <location>
        <begin position="731"/>
        <end position="749"/>
    </location>
</feature>
<feature type="region of interest" description="Disordered" evidence="4">
    <location>
        <begin position="516"/>
        <end position="546"/>
    </location>
</feature>
<dbReference type="PANTHER" id="PTHR24346:SF77">
    <property type="entry name" value="SERINE THREONINE PROTEIN KINASE"/>
    <property type="match status" value="1"/>
</dbReference>
<dbReference type="InterPro" id="IPR011009">
    <property type="entry name" value="Kinase-like_dom_sf"/>
</dbReference>
<dbReference type="FunFam" id="3.30.200.20:FF:000447">
    <property type="entry name" value="Calcium/calmodulin dependent protein kinase"/>
    <property type="match status" value="1"/>
</dbReference>
<keyword evidence="7" id="KW-1185">Reference proteome</keyword>
<dbReference type="InterPro" id="IPR008271">
    <property type="entry name" value="Ser/Thr_kinase_AS"/>
</dbReference>
<dbReference type="PROSITE" id="PS00108">
    <property type="entry name" value="PROTEIN_KINASE_ST"/>
    <property type="match status" value="1"/>
</dbReference>
<keyword evidence="2 3" id="KW-0067">ATP-binding</keyword>
<evidence type="ECO:0000259" key="5">
    <source>
        <dbReference type="PROSITE" id="PS50011"/>
    </source>
</evidence>
<feature type="compositionally biased region" description="Polar residues" evidence="4">
    <location>
        <begin position="755"/>
        <end position="773"/>
    </location>
</feature>
<dbReference type="Proteomes" id="UP000053841">
    <property type="component" value="Unassembled WGS sequence"/>
</dbReference>
<dbReference type="OrthoDB" id="68483at2759"/>
<dbReference type="PROSITE" id="PS50011">
    <property type="entry name" value="PROTEIN_KINASE_DOM"/>
    <property type="match status" value="1"/>
</dbReference>
<evidence type="ECO:0000313" key="6">
    <source>
        <dbReference type="EMBL" id="EUC33883.1"/>
    </source>
</evidence>
<dbReference type="HOGENOM" id="CLU_000288_165_0_1"/>
<feature type="binding site" evidence="3">
    <location>
        <position position="119"/>
    </location>
    <ligand>
        <name>ATP</name>
        <dbReference type="ChEBI" id="CHEBI:30616"/>
    </ligand>
</feature>
<organism evidence="6 7">
    <name type="scientific">Cochliobolus carbonum (strain 26-R-13)</name>
    <name type="common">Maize leaf spot fungus</name>
    <name type="synonym">Bipolaris zeicola</name>
    <dbReference type="NCBI Taxonomy" id="930089"/>
    <lineage>
        <taxon>Eukaryota</taxon>
        <taxon>Fungi</taxon>
        <taxon>Dikarya</taxon>
        <taxon>Ascomycota</taxon>
        <taxon>Pezizomycotina</taxon>
        <taxon>Dothideomycetes</taxon>
        <taxon>Pleosporomycetidae</taxon>
        <taxon>Pleosporales</taxon>
        <taxon>Pleosporineae</taxon>
        <taxon>Pleosporaceae</taxon>
        <taxon>Bipolaris</taxon>
    </lineage>
</organism>
<dbReference type="GO" id="GO:0035556">
    <property type="term" value="P:intracellular signal transduction"/>
    <property type="evidence" value="ECO:0007669"/>
    <property type="project" value="TreeGrafter"/>
</dbReference>
<dbReference type="GO" id="GO:0004674">
    <property type="term" value="F:protein serine/threonine kinase activity"/>
    <property type="evidence" value="ECO:0007669"/>
    <property type="project" value="TreeGrafter"/>
</dbReference>
<reference evidence="6 7" key="1">
    <citation type="journal article" date="2013" name="PLoS Genet.">
        <title>Comparative genome structure, secondary metabolite, and effector coding capacity across Cochliobolus pathogens.</title>
        <authorList>
            <person name="Condon B.J."/>
            <person name="Leng Y."/>
            <person name="Wu D."/>
            <person name="Bushley K.E."/>
            <person name="Ohm R.A."/>
            <person name="Otillar R."/>
            <person name="Martin J."/>
            <person name="Schackwitz W."/>
            <person name="Grimwood J."/>
            <person name="MohdZainudin N."/>
            <person name="Xue C."/>
            <person name="Wang R."/>
            <person name="Manning V.A."/>
            <person name="Dhillon B."/>
            <person name="Tu Z.J."/>
            <person name="Steffenson B.J."/>
            <person name="Salamov A."/>
            <person name="Sun H."/>
            <person name="Lowry S."/>
            <person name="LaButti K."/>
            <person name="Han J."/>
            <person name="Copeland A."/>
            <person name="Lindquist E."/>
            <person name="Barry K."/>
            <person name="Schmutz J."/>
            <person name="Baker S.E."/>
            <person name="Ciuffetti L.M."/>
            <person name="Grigoriev I.V."/>
            <person name="Zhong S."/>
            <person name="Turgeon B.G."/>
        </authorList>
    </citation>
    <scope>NUCLEOTIDE SEQUENCE [LARGE SCALE GENOMIC DNA]</scope>
    <source>
        <strain evidence="6 7">26-R-13</strain>
    </source>
</reference>
<dbReference type="GeneID" id="19153841"/>
<dbReference type="SUPFAM" id="SSF56112">
    <property type="entry name" value="Protein kinase-like (PK-like)"/>
    <property type="match status" value="1"/>
</dbReference>
<dbReference type="CDD" id="cd14008">
    <property type="entry name" value="STKc_LKB1_CaMKK"/>
    <property type="match status" value="1"/>
</dbReference>
<feature type="domain" description="Protein kinase" evidence="5">
    <location>
        <begin position="91"/>
        <end position="387"/>
    </location>
</feature>
<dbReference type="RefSeq" id="XP_007711801.1">
    <property type="nucleotide sequence ID" value="XM_007713611.1"/>
</dbReference>
<feature type="compositionally biased region" description="Polar residues" evidence="4">
    <location>
        <begin position="562"/>
        <end position="579"/>
    </location>
</feature>
<evidence type="ECO:0000256" key="4">
    <source>
        <dbReference type="SAM" id="MobiDB-lite"/>
    </source>
</evidence>
<dbReference type="STRING" id="930089.W6Y7J3"/>
<feature type="region of interest" description="Disordered" evidence="4">
    <location>
        <begin position="461"/>
        <end position="483"/>
    </location>
</feature>
<dbReference type="GO" id="GO:0005524">
    <property type="term" value="F:ATP binding"/>
    <property type="evidence" value="ECO:0007669"/>
    <property type="project" value="UniProtKB-UniRule"/>
</dbReference>
<accession>W6Y7J3</accession>
<feature type="region of interest" description="Disordered" evidence="4">
    <location>
        <begin position="731"/>
        <end position="773"/>
    </location>
</feature>
<keyword evidence="1 3" id="KW-0547">Nucleotide-binding</keyword>
<proteinExistence type="predicted"/>
<evidence type="ECO:0000313" key="7">
    <source>
        <dbReference type="Proteomes" id="UP000053841"/>
    </source>
</evidence>
<dbReference type="SMART" id="SM00220">
    <property type="entry name" value="S_TKc"/>
    <property type="match status" value="1"/>
</dbReference>
<dbReference type="KEGG" id="bze:COCCADRAFT_94886"/>
<feature type="compositionally biased region" description="Basic and acidic residues" evidence="4">
    <location>
        <begin position="8"/>
        <end position="17"/>
    </location>
</feature>
<sequence length="773" mass="86770">MSHSPDPLSKRPSEPDLKLYTSQPALAVPALSDAGRPPPVKYMSTPAYQSPLRHHTRAASSTRRVKETLNARSEYSNSEDDGSAQHRINQYLVKQEIGRGSFGAVHLAVDQYGQEYAVKEFSKSRLRKRAQSNLLRRPAASKRMRALPAGIGFNSPLHRHSTTEENNAFELIKEEIAIMKKLHHPNLVTLIEVLDDPEEDSLYMVMEMCKKGVVMQVGLEERADPYSEEQCRCWFRDMILGLEYLHAQGIIHRDIKPDNCLVTEEDVLKIVDFGVSEMFDKEGEMKTAKSAGSPAFMPPELCVAKHGQVSGRAADIWSMGCTLYCLLFGRIPFEKRGMIELYQSIRMDSLEFETECGDDIKDLLMRLLEKDPKKRITMEAIREHPWVTRNGTDPLLAKSENVAVIIEPPTDEEVNAAITGNMGHLVTVVRAVKRFKQLLFRRRPDRIESILGSASRIVQPPLSMRPSALRKSKSQDTHDRRPVEAALSAEGVHHPIKVDDKGQRVPNNMDDMAYSKPGFRTEAGKRPSRLTATSSPTMQTSPGFSEGKISRENLAIRPGPIQSISSPTGTIPSASSPTTPIGKGQAHNPLEDTLFLNIGTGENFQPAPEEGCVVSESPSNVDINVYEAAYEEEVQRIIAQRRDQHNNANRRPTLYLTRRVENVKSIRDSDAIFDEGQDLRQNIKVSLKSFVTKTKEDIEARGELQKLQEGKEGKLSRTMRNVREAKRLVEEARERVKTEERERERERSRSATPLARNNSSGNAVSRSGTPIQS</sequence>
<dbReference type="eggNOG" id="KOG0585">
    <property type="taxonomic scope" value="Eukaryota"/>
</dbReference>
<evidence type="ECO:0000256" key="2">
    <source>
        <dbReference type="ARBA" id="ARBA00022840"/>
    </source>
</evidence>
<feature type="region of interest" description="Disordered" evidence="4">
    <location>
        <begin position="559"/>
        <end position="588"/>
    </location>
</feature>
<dbReference type="InterPro" id="IPR000719">
    <property type="entry name" value="Prot_kinase_dom"/>
</dbReference>
<dbReference type="InterPro" id="IPR017441">
    <property type="entry name" value="Protein_kinase_ATP_BS"/>
</dbReference>
<dbReference type="PANTHER" id="PTHR24346">
    <property type="entry name" value="MAP/MICROTUBULE AFFINITY-REGULATING KINASE"/>
    <property type="match status" value="1"/>
</dbReference>
<dbReference type="Pfam" id="PF00069">
    <property type="entry name" value="Pkinase"/>
    <property type="match status" value="1"/>
</dbReference>
<protein>
    <recommendedName>
        <fullName evidence="5">Protein kinase domain-containing protein</fullName>
    </recommendedName>
</protein>
<dbReference type="EMBL" id="KI964601">
    <property type="protein sequence ID" value="EUC33883.1"/>
    <property type="molecule type" value="Genomic_DNA"/>
</dbReference>
<dbReference type="FunFam" id="1.10.510.10:FF:000995">
    <property type="entry name" value="BcCMK3, calcium/calmodulin-dependent protein kinase"/>
    <property type="match status" value="1"/>
</dbReference>